<dbReference type="GO" id="GO:0046872">
    <property type="term" value="F:metal ion binding"/>
    <property type="evidence" value="ECO:0007669"/>
    <property type="project" value="UniProtKB-UniRule"/>
</dbReference>
<dbReference type="STRING" id="3641.A0A061GSM5"/>
<evidence type="ECO:0000256" key="5">
    <source>
        <dbReference type="ARBA" id="ARBA00022528"/>
    </source>
</evidence>
<evidence type="ECO:0000256" key="15">
    <source>
        <dbReference type="ARBA" id="ARBA00023160"/>
    </source>
</evidence>
<evidence type="ECO:0000313" key="21">
    <source>
        <dbReference type="EMBL" id="EOY32511.1"/>
    </source>
</evidence>
<dbReference type="Gene3D" id="3.10.450.60">
    <property type="match status" value="1"/>
</dbReference>
<dbReference type="GO" id="GO:0016165">
    <property type="term" value="F:linoleate 13S-lipoxygenase activity"/>
    <property type="evidence" value="ECO:0007669"/>
    <property type="project" value="UniProtKB-ARBA"/>
</dbReference>
<evidence type="ECO:0000256" key="6">
    <source>
        <dbReference type="ARBA" id="ARBA00022640"/>
    </source>
</evidence>
<dbReference type="Pfam" id="PF00305">
    <property type="entry name" value="Lipoxygenase"/>
    <property type="match status" value="1"/>
</dbReference>
<dbReference type="GO" id="GO:0034440">
    <property type="term" value="P:lipid oxidation"/>
    <property type="evidence" value="ECO:0000318"/>
    <property type="project" value="GO_Central"/>
</dbReference>
<dbReference type="Proteomes" id="UP000026915">
    <property type="component" value="Chromosome 9"/>
</dbReference>
<evidence type="ECO:0000256" key="18">
    <source>
        <dbReference type="RuleBase" id="RU003975"/>
    </source>
</evidence>
<dbReference type="InterPro" id="IPR001024">
    <property type="entry name" value="PLAT/LH2_dom"/>
</dbReference>
<evidence type="ECO:0000313" key="22">
    <source>
        <dbReference type="Proteomes" id="UP000026915"/>
    </source>
</evidence>
<evidence type="ECO:0000256" key="3">
    <source>
        <dbReference type="ARBA" id="ARBA00009419"/>
    </source>
</evidence>
<evidence type="ECO:0000256" key="17">
    <source>
        <dbReference type="RuleBase" id="RU003974"/>
    </source>
</evidence>
<comment type="cofactor">
    <cofactor evidence="1 17">
        <name>Fe cation</name>
        <dbReference type="ChEBI" id="CHEBI:24875"/>
    </cofactor>
</comment>
<keyword evidence="13 17" id="KW-0408">Iron</keyword>
<comment type="similarity">
    <text evidence="3 17">Belongs to the lipoxygenase family.</text>
</comment>
<name>A0A061GSM5_THECC</name>
<keyword evidence="9" id="KW-0276">Fatty acid metabolism</keyword>
<evidence type="ECO:0000256" key="13">
    <source>
        <dbReference type="ARBA" id="ARBA00023004"/>
    </source>
</evidence>
<dbReference type="eggNOG" id="ENOG502QQSP">
    <property type="taxonomic scope" value="Eukaryota"/>
</dbReference>
<dbReference type="GO" id="GO:0006633">
    <property type="term" value="P:fatty acid biosynthetic process"/>
    <property type="evidence" value="ECO:0007669"/>
    <property type="project" value="UniProtKB-KW"/>
</dbReference>
<dbReference type="HOGENOM" id="CLU_004282_0_0_1"/>
<keyword evidence="15 18" id="KW-0275">Fatty acid biosynthesis</keyword>
<evidence type="ECO:0000259" key="20">
    <source>
        <dbReference type="PROSITE" id="PS51393"/>
    </source>
</evidence>
<dbReference type="GO" id="GO:0016702">
    <property type="term" value="F:oxidoreductase activity, acting on single donors with incorporation of molecular oxygen, incorporation of two atoms of oxygen"/>
    <property type="evidence" value="ECO:0000318"/>
    <property type="project" value="GO_Central"/>
</dbReference>
<dbReference type="SUPFAM" id="SSF49723">
    <property type="entry name" value="Lipase/lipooxygenase domain (PLAT/LH2 domain)"/>
    <property type="match status" value="1"/>
</dbReference>
<feature type="domain" description="PLAT" evidence="19">
    <location>
        <begin position="82"/>
        <end position="202"/>
    </location>
</feature>
<dbReference type="SUPFAM" id="SSF48484">
    <property type="entry name" value="Lipoxigenase"/>
    <property type="match status" value="1"/>
</dbReference>
<dbReference type="AlphaFoldDB" id="A0A061GSM5"/>
<evidence type="ECO:0000256" key="14">
    <source>
        <dbReference type="ARBA" id="ARBA00023098"/>
    </source>
</evidence>
<keyword evidence="22" id="KW-1185">Reference proteome</keyword>
<dbReference type="InterPro" id="IPR027433">
    <property type="entry name" value="Lipoxygenase_dom_3"/>
</dbReference>
<keyword evidence="7 17" id="KW-0479">Metal-binding</keyword>
<proteinExistence type="inferred from homology"/>
<keyword evidence="11 17" id="KW-0223">Dioxygenase</keyword>
<dbReference type="PROSITE" id="PS00081">
    <property type="entry name" value="LIPOXYGENASE_2"/>
    <property type="match status" value="1"/>
</dbReference>
<dbReference type="EC" id="1.13.11.-" evidence="18"/>
<protein>
    <recommendedName>
        <fullName evidence="18">Lipoxygenase</fullName>
        <ecNumber evidence="18">1.13.11.-</ecNumber>
    </recommendedName>
</protein>
<evidence type="ECO:0000256" key="4">
    <source>
        <dbReference type="ARBA" id="ARBA00022516"/>
    </source>
</evidence>
<dbReference type="OMA" id="EFTKYER"/>
<organism evidence="21 22">
    <name type="scientific">Theobroma cacao</name>
    <name type="common">Cacao</name>
    <name type="synonym">Cocoa</name>
    <dbReference type="NCBI Taxonomy" id="3641"/>
    <lineage>
        <taxon>Eukaryota</taxon>
        <taxon>Viridiplantae</taxon>
        <taxon>Streptophyta</taxon>
        <taxon>Embryophyta</taxon>
        <taxon>Tracheophyta</taxon>
        <taxon>Spermatophyta</taxon>
        <taxon>Magnoliopsida</taxon>
        <taxon>eudicotyledons</taxon>
        <taxon>Gunneridae</taxon>
        <taxon>Pentapetalae</taxon>
        <taxon>rosids</taxon>
        <taxon>malvids</taxon>
        <taxon>Malvales</taxon>
        <taxon>Malvaceae</taxon>
        <taxon>Byttnerioideae</taxon>
        <taxon>Theobroma</taxon>
    </lineage>
</organism>
<dbReference type="Gene3D" id="4.10.372.10">
    <property type="entry name" value="Lipoxygenase-1, Domain 3"/>
    <property type="match status" value="1"/>
</dbReference>
<evidence type="ECO:0000256" key="9">
    <source>
        <dbReference type="ARBA" id="ARBA00022832"/>
    </source>
</evidence>
<dbReference type="Pfam" id="PF01477">
    <property type="entry name" value="PLAT"/>
    <property type="match status" value="1"/>
</dbReference>
<reference evidence="21 22" key="1">
    <citation type="journal article" date="2013" name="Genome Biol.">
        <title>The genome sequence of the most widely cultivated cacao type and its use to identify candidate genes regulating pod color.</title>
        <authorList>
            <person name="Motamayor J.C."/>
            <person name="Mockaitis K."/>
            <person name="Schmutz J."/>
            <person name="Haiminen N."/>
            <person name="Iii D.L."/>
            <person name="Cornejo O."/>
            <person name="Findley S.D."/>
            <person name="Zheng P."/>
            <person name="Utro F."/>
            <person name="Royaert S."/>
            <person name="Saski C."/>
            <person name="Jenkins J."/>
            <person name="Podicheti R."/>
            <person name="Zhao M."/>
            <person name="Scheffler B.E."/>
            <person name="Stack J.C."/>
            <person name="Feltus F.A."/>
            <person name="Mustiga G.M."/>
            <person name="Amores F."/>
            <person name="Phillips W."/>
            <person name="Marelli J.P."/>
            <person name="May G.D."/>
            <person name="Shapiro H."/>
            <person name="Ma J."/>
            <person name="Bustamante C.D."/>
            <person name="Schnell R.J."/>
            <person name="Main D."/>
            <person name="Gilbert D."/>
            <person name="Parida L."/>
            <person name="Kuhn D.N."/>
        </authorList>
    </citation>
    <scope>NUCLEOTIDE SEQUENCE [LARGE SCALE GENOMIC DNA]</scope>
    <source>
        <strain evidence="22">cv. Matina 1-6</strain>
    </source>
</reference>
<dbReference type="InterPro" id="IPR001246">
    <property type="entry name" value="LipOase_plant"/>
</dbReference>
<evidence type="ECO:0000256" key="10">
    <source>
        <dbReference type="ARBA" id="ARBA00022946"/>
    </source>
</evidence>
<comment type="pathway">
    <text evidence="18">Lipid metabolism; oxylipin biosynthesis.</text>
</comment>
<dbReference type="FunFam" id="3.10.450.60:FF:000005">
    <property type="entry name" value="Lipoxygenase"/>
    <property type="match status" value="1"/>
</dbReference>
<evidence type="ECO:0000259" key="19">
    <source>
        <dbReference type="PROSITE" id="PS50095"/>
    </source>
</evidence>
<comment type="function">
    <text evidence="18">Plant lipoxygenase may be involved in a number of diverse aspects of plant physiology including growth and development, pest resistance, and senescence or responses to wounding.</text>
</comment>
<evidence type="ECO:0000256" key="16">
    <source>
        <dbReference type="PROSITE-ProRule" id="PRU00152"/>
    </source>
</evidence>
<dbReference type="PROSITE" id="PS50095">
    <property type="entry name" value="PLAT"/>
    <property type="match status" value="1"/>
</dbReference>
<feature type="domain" description="Lipoxygenase" evidence="20">
    <location>
        <begin position="205"/>
        <end position="898"/>
    </location>
</feature>
<dbReference type="GO" id="GO:0009507">
    <property type="term" value="C:chloroplast"/>
    <property type="evidence" value="ECO:0007669"/>
    <property type="project" value="UniProtKB-SubCell"/>
</dbReference>
<gene>
    <name evidence="21" type="ORF">TCM_040483</name>
</gene>
<comment type="subcellular location">
    <subcellularLocation>
        <location evidence="2">Plastid</location>
        <location evidence="2">Chloroplast</location>
    </subcellularLocation>
</comment>
<sequence>MLKPQVYQSYSSKTLLPLQKPFLNGTGPFSLPVASRLSSFNKTCKNVKVGFFSTNIEAAFSFTQKAVGVKATVTVKQTVTGSLANLGISRGLDDIQDLLGRTLLLELVSTDLDPKTGLEKERIKGYARQVSKEDEEVKHEAKIEVPADFGEIGAVVVENEHHKEMFVQDIVLDGLKNGPVNVNCVSWVHSKYDNPQKRVFFTDKSYLPSETPSGLKKLRRGELELLRGDGQGERKSFDRIYDYDVYNDLGDPDNDLSKKRPILGGKEFPYPRRCRTGRPQCDPDPISEKRTTILPYVPRDEVFSDVKLLTFSTNYLYCLLHGMIPSLESAIVDANVGFPSLAAIEELFNEGINLPLQGKGFLKSVMPRLIKTITDGGDSVLRFETPPTVHKDKLFWYRDEEFARQTLAGCNPYGIRLVTEWPLKSKLDPKVYGPAESAITKDLIERQIKGYMTVDKAIKEKKLFILDYHDWLLPYVQKVRELEGTTLYGSRTLFFLNPDETLRPLAIELTRPPMDGKPQWKEVYTPSWNSTDVWLWRLAKAHVLAHDSYHHQLVSHWLRTHCCTEPYILAANRQLSEMHPIYRLLHPHFRYTMETNALGRQFLINADGIIESSFTPSKYSMELNSLAYDQEWRFDNQGLPADLISRGMATEDPTAPHGLRLAIKDYPFANDGLILWDAIKQWISEYVTYYYPKASLVESDEELQAWWTEVRTVGHIDKKDEPWWPVLKTPQDLIDTLTTIVWVCSGHHASVNFGQYAYAGYFPNRPTIARTKMPTEDSTEEEWKFFLDNPEAVLLECFPSQMQAARVMAVWDVLSSHSPDEEYIGEKVEPSWAENPVIKAAFERFNGKLKELGRIVDERNAETNLKNRRGAGIVPYEFLKPFSEPGVTGKGVPNSISI</sequence>
<evidence type="ECO:0000256" key="1">
    <source>
        <dbReference type="ARBA" id="ARBA00001962"/>
    </source>
</evidence>
<dbReference type="PROSITE" id="PS51393">
    <property type="entry name" value="LIPOXYGENASE_3"/>
    <property type="match status" value="1"/>
</dbReference>
<keyword evidence="6" id="KW-0934">Plastid</keyword>
<dbReference type="Gene3D" id="1.20.245.10">
    <property type="entry name" value="Lipoxygenase-1, Domain 5"/>
    <property type="match status" value="1"/>
</dbReference>
<dbReference type="SMART" id="SM00308">
    <property type="entry name" value="LH2"/>
    <property type="match status" value="1"/>
</dbReference>
<dbReference type="InterPro" id="IPR020834">
    <property type="entry name" value="LipOase_CS"/>
</dbReference>
<evidence type="ECO:0000256" key="12">
    <source>
        <dbReference type="ARBA" id="ARBA00023002"/>
    </source>
</evidence>
<dbReference type="FunFam" id="1.20.245.10:FF:000002">
    <property type="entry name" value="Lipoxygenase"/>
    <property type="match status" value="1"/>
</dbReference>
<dbReference type="GO" id="GO:0031408">
    <property type="term" value="P:oxylipin biosynthetic process"/>
    <property type="evidence" value="ECO:0007669"/>
    <property type="project" value="UniProtKB-UniRule"/>
</dbReference>
<keyword evidence="14" id="KW-0443">Lipid metabolism</keyword>
<dbReference type="InterPro" id="IPR036226">
    <property type="entry name" value="LipOase_C_sf"/>
</dbReference>
<dbReference type="PANTHER" id="PTHR11771">
    <property type="entry name" value="LIPOXYGENASE"/>
    <property type="match status" value="1"/>
</dbReference>
<dbReference type="InterPro" id="IPR000907">
    <property type="entry name" value="LipOase"/>
</dbReference>
<dbReference type="UniPathway" id="UPA00382"/>
<keyword evidence="10" id="KW-0809">Transit peptide</keyword>
<dbReference type="PROSITE" id="PS00711">
    <property type="entry name" value="LIPOXYGENASE_1"/>
    <property type="match status" value="1"/>
</dbReference>
<comment type="caution">
    <text evidence="16">Lacks conserved residue(s) required for the propagation of feature annotation.</text>
</comment>
<keyword evidence="4 18" id="KW-0444">Lipid biosynthesis</keyword>
<keyword evidence="8 18" id="KW-0925">Oxylipin biosynthesis</keyword>
<dbReference type="InterPro" id="IPR013819">
    <property type="entry name" value="LipOase_C"/>
</dbReference>
<keyword evidence="5" id="KW-0150">Chloroplast</keyword>
<evidence type="ECO:0000256" key="7">
    <source>
        <dbReference type="ARBA" id="ARBA00022723"/>
    </source>
</evidence>
<dbReference type="PRINTS" id="PR00087">
    <property type="entry name" value="LIPOXYGENASE"/>
</dbReference>
<dbReference type="EMBL" id="CM001887">
    <property type="protein sequence ID" value="EOY32511.1"/>
    <property type="molecule type" value="Genomic_DNA"/>
</dbReference>
<evidence type="ECO:0000256" key="2">
    <source>
        <dbReference type="ARBA" id="ARBA00004229"/>
    </source>
</evidence>
<dbReference type="InParanoid" id="A0A061GSM5"/>
<dbReference type="InterPro" id="IPR036392">
    <property type="entry name" value="PLAT/LH2_dom_sf"/>
</dbReference>
<keyword evidence="12 17" id="KW-0560">Oxidoreductase</keyword>
<dbReference type="Gene3D" id="2.60.60.20">
    <property type="entry name" value="PLAT/LH2 domain"/>
    <property type="match status" value="1"/>
</dbReference>
<dbReference type="Gramene" id="EOY32511">
    <property type="protein sequence ID" value="EOY32511"/>
    <property type="gene ID" value="TCM_040483"/>
</dbReference>
<dbReference type="InterPro" id="IPR020833">
    <property type="entry name" value="LipOase_Fe_BS"/>
</dbReference>
<dbReference type="PRINTS" id="PR00468">
    <property type="entry name" value="PLTLPOXGNASE"/>
</dbReference>
<dbReference type="Gene3D" id="4.10.375.10">
    <property type="entry name" value="Lipoxygenase-1, Domain 2"/>
    <property type="match status" value="1"/>
</dbReference>
<dbReference type="FunCoup" id="A0A061GSM5">
    <property type="interactions" value="40"/>
</dbReference>
<evidence type="ECO:0000256" key="11">
    <source>
        <dbReference type="ARBA" id="ARBA00022964"/>
    </source>
</evidence>
<evidence type="ECO:0000256" key="8">
    <source>
        <dbReference type="ARBA" id="ARBA00022767"/>
    </source>
</evidence>
<accession>A0A061GSM5</accession>